<evidence type="ECO:0000313" key="10">
    <source>
        <dbReference type="EMBL" id="KJF60361.1"/>
    </source>
</evidence>
<dbReference type="PROSITE" id="PS51409">
    <property type="entry name" value="ARGINASE_2"/>
    <property type="match status" value="1"/>
</dbReference>
<dbReference type="InterPro" id="IPR020855">
    <property type="entry name" value="Ureohydrolase_Mn_BS"/>
</dbReference>
<dbReference type="GO" id="GO:0008783">
    <property type="term" value="F:agmatinase activity"/>
    <property type="evidence" value="ECO:0007669"/>
    <property type="project" value="TreeGrafter"/>
</dbReference>
<evidence type="ECO:0000256" key="6">
    <source>
        <dbReference type="PIRSR" id="PIRSR036979-1"/>
    </source>
</evidence>
<evidence type="ECO:0000313" key="11">
    <source>
        <dbReference type="Proteomes" id="UP000001261"/>
    </source>
</evidence>
<dbReference type="OMA" id="RNDIRCG"/>
<dbReference type="InParanoid" id="A0A0D8JTR5"/>
<dbReference type="RefSeq" id="XP_004445984.1">
    <property type="nucleotide sequence ID" value="XM_004445927.1"/>
</dbReference>
<dbReference type="VEuPathDB" id="FungiDB:CIMG_00177"/>
<feature type="signal peptide" evidence="9">
    <location>
        <begin position="1"/>
        <end position="18"/>
    </location>
</feature>
<keyword evidence="4" id="KW-0620">Polyamine biosynthesis</keyword>
<feature type="chain" id="PRO_5002331623" evidence="9">
    <location>
        <begin position="19"/>
        <end position="383"/>
    </location>
</feature>
<evidence type="ECO:0000256" key="5">
    <source>
        <dbReference type="ARBA" id="ARBA00023211"/>
    </source>
</evidence>
<accession>A0A0D8JTR5</accession>
<comment type="cofactor">
    <cofactor evidence="6">
        <name>Mn(2+)</name>
        <dbReference type="ChEBI" id="CHEBI:29035"/>
    </cofactor>
    <text evidence="6">Binds 2 manganese ions per subunit.</text>
</comment>
<dbReference type="GO" id="GO:0033389">
    <property type="term" value="P:putrescine biosynthetic process from arginine, via agmatine"/>
    <property type="evidence" value="ECO:0007669"/>
    <property type="project" value="TreeGrafter"/>
</dbReference>
<organism evidence="10 11">
    <name type="scientific">Coccidioides immitis (strain RS)</name>
    <name type="common">Valley fever fungus</name>
    <dbReference type="NCBI Taxonomy" id="246410"/>
    <lineage>
        <taxon>Eukaryota</taxon>
        <taxon>Fungi</taxon>
        <taxon>Dikarya</taxon>
        <taxon>Ascomycota</taxon>
        <taxon>Pezizomycotina</taxon>
        <taxon>Eurotiomycetes</taxon>
        <taxon>Eurotiomycetidae</taxon>
        <taxon>Onygenales</taxon>
        <taxon>Onygenaceae</taxon>
        <taxon>Coccidioides</taxon>
    </lineage>
</organism>
<dbReference type="Gene3D" id="3.40.800.10">
    <property type="entry name" value="Ureohydrolase domain"/>
    <property type="match status" value="1"/>
</dbReference>
<dbReference type="EMBL" id="GG704911">
    <property type="protein sequence ID" value="KJF60361.1"/>
    <property type="molecule type" value="Genomic_DNA"/>
</dbReference>
<evidence type="ECO:0000256" key="8">
    <source>
        <dbReference type="RuleBase" id="RU003684"/>
    </source>
</evidence>
<dbReference type="PRINTS" id="PR00116">
    <property type="entry name" value="ARGINASE"/>
</dbReference>
<proteinExistence type="inferred from homology"/>
<reference evidence="11" key="2">
    <citation type="journal article" date="2010" name="Genome Res.">
        <title>Population genomic sequencing of Coccidioides fungi reveals recent hybridization and transposon control.</title>
        <authorList>
            <person name="Neafsey D.E."/>
            <person name="Barker B.M."/>
            <person name="Sharpton T.J."/>
            <person name="Stajich J.E."/>
            <person name="Park D.J."/>
            <person name="Whiston E."/>
            <person name="Hung C.-Y."/>
            <person name="McMahan C."/>
            <person name="White J."/>
            <person name="Sykes S."/>
            <person name="Heiman D."/>
            <person name="Young S."/>
            <person name="Zeng Q."/>
            <person name="Abouelleil A."/>
            <person name="Aftuck L."/>
            <person name="Bessette D."/>
            <person name="Brown A."/>
            <person name="FitzGerald M."/>
            <person name="Lui A."/>
            <person name="Macdonald J.P."/>
            <person name="Priest M."/>
            <person name="Orbach M.J."/>
            <person name="Galgiani J.N."/>
            <person name="Kirkland T.N."/>
            <person name="Cole G.T."/>
            <person name="Birren B.W."/>
            <person name="Henn M.R."/>
            <person name="Taylor J.W."/>
            <person name="Rounsley S.D."/>
        </authorList>
    </citation>
    <scope>GENOME REANNOTATION</scope>
    <source>
        <strain evidence="11">RS</strain>
    </source>
</reference>
<dbReference type="STRING" id="246410.A0A0D8JTR5"/>
<feature type="binding site" evidence="6">
    <location>
        <position position="302"/>
    </location>
    <ligand>
        <name>Mn(2+)</name>
        <dbReference type="ChEBI" id="CHEBI:29035"/>
        <label>1</label>
    </ligand>
</feature>
<gene>
    <name evidence="10" type="ORF">CIMG_00177</name>
</gene>
<evidence type="ECO:0000256" key="2">
    <source>
        <dbReference type="ARBA" id="ARBA00022801"/>
    </source>
</evidence>
<dbReference type="Proteomes" id="UP000001261">
    <property type="component" value="Unassembled WGS sequence"/>
</dbReference>
<dbReference type="PANTHER" id="PTHR11358">
    <property type="entry name" value="ARGINASE/AGMATINASE"/>
    <property type="match status" value="1"/>
</dbReference>
<keyword evidence="11" id="KW-1185">Reference proteome</keyword>
<dbReference type="InterPro" id="IPR023696">
    <property type="entry name" value="Ureohydrolase_dom_sf"/>
</dbReference>
<sequence>MRFFPGLPLLLFSTGSVARNIVFPPIHEVTGQASLSNDGVADDIDIVTGSQFSGLSTFAHVPYVNCFIDGEAEKEKYDIAILGAPFDTAVTARPGARYGPGGIRRGSARMRAGSAWSVYSGVNNLRSWAKIVDCGDAPLTFLDNTIALKQLDKAHKVVSSRIANTTDVSSVPRIITLGGDHTTTLSALRSTYEKWGPVSVVHFDSHIDTWDPEVLGGGVSSYAGVNHGTFLHIAHEEGLVQNNSIHVGIRAPLVREKGDLRNDVRCGFDIVTARDIDMIGASGIIEKIKNRVGSDNVYISVDIDVLDPAFAPATGTAEPGGFSTRELLTILDGLSGLRVIGGDVVEVAPVYDTTGETTVLAAAEVANSLLGLMIAKPVPNERK</sequence>
<dbReference type="InterPro" id="IPR006035">
    <property type="entry name" value="Ureohydrolase"/>
</dbReference>
<comment type="similarity">
    <text evidence="7 8">Belongs to the arginase family.</text>
</comment>
<dbReference type="GO" id="GO:0008295">
    <property type="term" value="P:spermidine biosynthetic process"/>
    <property type="evidence" value="ECO:0007669"/>
    <property type="project" value="UniProtKB-KW"/>
</dbReference>
<evidence type="ECO:0000256" key="3">
    <source>
        <dbReference type="ARBA" id="ARBA00023066"/>
    </source>
</evidence>
<feature type="binding site" evidence="6">
    <location>
        <position position="208"/>
    </location>
    <ligand>
        <name>Mn(2+)</name>
        <dbReference type="ChEBI" id="CHEBI:29035"/>
        <label>1</label>
    </ligand>
</feature>
<name>A0A0D8JTR5_COCIM</name>
<dbReference type="PIRSF" id="PIRSF036979">
    <property type="entry name" value="Arginase"/>
    <property type="match status" value="1"/>
</dbReference>
<feature type="binding site" evidence="6">
    <location>
        <position position="181"/>
    </location>
    <ligand>
        <name>Mn(2+)</name>
        <dbReference type="ChEBI" id="CHEBI:29035"/>
        <label>1</label>
    </ligand>
</feature>
<evidence type="ECO:0000256" key="9">
    <source>
        <dbReference type="SAM" id="SignalP"/>
    </source>
</evidence>
<dbReference type="GO" id="GO:0046872">
    <property type="term" value="F:metal ion binding"/>
    <property type="evidence" value="ECO:0007669"/>
    <property type="project" value="UniProtKB-KW"/>
</dbReference>
<dbReference type="PROSITE" id="PS01053">
    <property type="entry name" value="ARGINASE_1"/>
    <property type="match status" value="1"/>
</dbReference>
<evidence type="ECO:0000256" key="4">
    <source>
        <dbReference type="ARBA" id="ARBA00023115"/>
    </source>
</evidence>
<dbReference type="Pfam" id="PF00491">
    <property type="entry name" value="Arginase"/>
    <property type="match status" value="1"/>
</dbReference>
<keyword evidence="9" id="KW-0732">Signal</keyword>
<dbReference type="FunFam" id="3.40.800.10:FF:000001">
    <property type="entry name" value="Agmatinase"/>
    <property type="match status" value="1"/>
</dbReference>
<feature type="binding site" evidence="6">
    <location>
        <position position="206"/>
    </location>
    <ligand>
        <name>Mn(2+)</name>
        <dbReference type="ChEBI" id="CHEBI:29035"/>
        <label>1</label>
    </ligand>
</feature>
<dbReference type="OrthoDB" id="288726at2759"/>
<dbReference type="SUPFAM" id="SSF52768">
    <property type="entry name" value="Arginase/deacetylase"/>
    <property type="match status" value="1"/>
</dbReference>
<keyword evidence="1 6" id="KW-0479">Metal-binding</keyword>
<dbReference type="GeneID" id="4567940"/>
<keyword evidence="2 8" id="KW-0378">Hydrolase</keyword>
<keyword evidence="3" id="KW-0745">Spermidine biosynthesis</keyword>
<dbReference type="AlphaFoldDB" id="A0A0D8JTR5"/>
<reference evidence="11" key="1">
    <citation type="journal article" date="2009" name="Genome Res.">
        <title>Comparative genomic analyses of the human fungal pathogens Coccidioides and their relatives.</title>
        <authorList>
            <person name="Sharpton T.J."/>
            <person name="Stajich J.E."/>
            <person name="Rounsley S.D."/>
            <person name="Gardner M.J."/>
            <person name="Wortman J.R."/>
            <person name="Jordar V.S."/>
            <person name="Maiti R."/>
            <person name="Kodira C.D."/>
            <person name="Neafsey D.E."/>
            <person name="Zeng Q."/>
            <person name="Hung C.-Y."/>
            <person name="McMahan C."/>
            <person name="Muszewska A."/>
            <person name="Grynberg M."/>
            <person name="Mandel M.A."/>
            <person name="Kellner E.M."/>
            <person name="Barker B.M."/>
            <person name="Galgiani J.N."/>
            <person name="Orbach M.J."/>
            <person name="Kirkland T.N."/>
            <person name="Cole G.T."/>
            <person name="Henn M.R."/>
            <person name="Birren B.W."/>
            <person name="Taylor J.W."/>
        </authorList>
    </citation>
    <scope>NUCLEOTIDE SEQUENCE [LARGE SCALE GENOMIC DNA]</scope>
    <source>
        <strain evidence="11">RS</strain>
    </source>
</reference>
<dbReference type="CDD" id="cd11592">
    <property type="entry name" value="Agmatinase_PAH"/>
    <property type="match status" value="1"/>
</dbReference>
<dbReference type="PANTHER" id="PTHR11358:SF28">
    <property type="entry name" value="HYPOTHETICAL ARGINASE FAMILY PROTEIN (EUROFUNG)"/>
    <property type="match status" value="1"/>
</dbReference>
<evidence type="ECO:0000256" key="7">
    <source>
        <dbReference type="PROSITE-ProRule" id="PRU00742"/>
    </source>
</evidence>
<evidence type="ECO:0000256" key="1">
    <source>
        <dbReference type="ARBA" id="ARBA00022723"/>
    </source>
</evidence>
<keyword evidence="5 6" id="KW-0464">Manganese</keyword>
<feature type="binding site" evidence="6">
    <location>
        <position position="204"/>
    </location>
    <ligand>
        <name>Mn(2+)</name>
        <dbReference type="ChEBI" id="CHEBI:29035"/>
        <label>1</label>
    </ligand>
</feature>
<protein>
    <submittedName>
        <fullName evidence="10">Agmatinase, variant</fullName>
    </submittedName>
</protein>
<feature type="binding site" evidence="6">
    <location>
        <position position="304"/>
    </location>
    <ligand>
        <name>Mn(2+)</name>
        <dbReference type="ChEBI" id="CHEBI:29035"/>
        <label>1</label>
    </ligand>
</feature>